<dbReference type="InterPro" id="IPR029058">
    <property type="entry name" value="AB_hydrolase_fold"/>
</dbReference>
<dbReference type="AlphaFoldDB" id="A0A813EMA5"/>
<dbReference type="SUPFAM" id="SSF53474">
    <property type="entry name" value="alpha/beta-Hydrolases"/>
    <property type="match status" value="1"/>
</dbReference>
<dbReference type="EMBL" id="CAJNNV010013884">
    <property type="protein sequence ID" value="CAE8602135.1"/>
    <property type="molecule type" value="Genomic_DNA"/>
</dbReference>
<reference evidence="1" key="1">
    <citation type="submission" date="2021-02" db="EMBL/GenBank/DDBJ databases">
        <authorList>
            <person name="Dougan E. K."/>
            <person name="Rhodes N."/>
            <person name="Thang M."/>
            <person name="Chan C."/>
        </authorList>
    </citation>
    <scope>NUCLEOTIDE SEQUENCE</scope>
</reference>
<proteinExistence type="predicted"/>
<sequence>MPIPQRVLFIHGLESGVGGGKHRFLARHYPDVECVDMSMSLLNLRKSNGILRNVLVHAASTAPWNLLKVAVQASLDGCLAAQREALRSTSSLQGVVVASSWGGAVALLALARGDWRGPTVLIAPAYAVATSRAGVYDASYEPHALYAAIAERLGDDGLRQVVIVHGTADTVVDIAYSRELAVATGIALVEIEGGDHSMKCLLQGDALKNLVAKVCA</sequence>
<dbReference type="Gene3D" id="3.40.50.1820">
    <property type="entry name" value="alpha/beta hydrolase"/>
    <property type="match status" value="1"/>
</dbReference>
<name>A0A813EMA5_POLGL</name>
<comment type="caution">
    <text evidence="1">The sequence shown here is derived from an EMBL/GenBank/DDBJ whole genome shotgun (WGS) entry which is preliminary data.</text>
</comment>
<dbReference type="Proteomes" id="UP000654075">
    <property type="component" value="Unassembled WGS sequence"/>
</dbReference>
<protein>
    <submittedName>
        <fullName evidence="1">Uncharacterized protein</fullName>
    </submittedName>
</protein>
<dbReference type="OMA" id="MSTTHTI"/>
<evidence type="ECO:0000313" key="1">
    <source>
        <dbReference type="EMBL" id="CAE8602135.1"/>
    </source>
</evidence>
<evidence type="ECO:0000313" key="2">
    <source>
        <dbReference type="Proteomes" id="UP000654075"/>
    </source>
</evidence>
<accession>A0A813EMA5</accession>
<keyword evidence="2" id="KW-1185">Reference proteome</keyword>
<organism evidence="1 2">
    <name type="scientific">Polarella glacialis</name>
    <name type="common">Dinoflagellate</name>
    <dbReference type="NCBI Taxonomy" id="89957"/>
    <lineage>
        <taxon>Eukaryota</taxon>
        <taxon>Sar</taxon>
        <taxon>Alveolata</taxon>
        <taxon>Dinophyceae</taxon>
        <taxon>Suessiales</taxon>
        <taxon>Suessiaceae</taxon>
        <taxon>Polarella</taxon>
    </lineage>
</organism>
<gene>
    <name evidence="1" type="ORF">PGLA1383_LOCUS20393</name>
</gene>